<dbReference type="InterPro" id="IPR009078">
    <property type="entry name" value="Ferritin-like_SF"/>
</dbReference>
<dbReference type="RefSeq" id="WP_184892507.1">
    <property type="nucleotide sequence ID" value="NZ_JACHMX010000001.1"/>
</dbReference>
<evidence type="ECO:0000313" key="2">
    <source>
        <dbReference type="Proteomes" id="UP000580861"/>
    </source>
</evidence>
<reference evidence="1 2" key="1">
    <citation type="submission" date="2020-08" db="EMBL/GenBank/DDBJ databases">
        <title>Sequencing the genomes of 1000 actinobacteria strains.</title>
        <authorList>
            <person name="Klenk H.-P."/>
        </authorList>
    </citation>
    <scope>NUCLEOTIDE SEQUENCE [LARGE SCALE GENOMIC DNA]</scope>
    <source>
        <strain evidence="1 2">DSM 45272</strain>
    </source>
</reference>
<organism evidence="1 2">
    <name type="scientific">Amycolatopsis umgeniensis</name>
    <dbReference type="NCBI Taxonomy" id="336628"/>
    <lineage>
        <taxon>Bacteria</taxon>
        <taxon>Bacillati</taxon>
        <taxon>Actinomycetota</taxon>
        <taxon>Actinomycetes</taxon>
        <taxon>Pseudonocardiales</taxon>
        <taxon>Pseudonocardiaceae</taxon>
        <taxon>Amycolatopsis</taxon>
    </lineage>
</organism>
<proteinExistence type="predicted"/>
<evidence type="ECO:0000313" key="1">
    <source>
        <dbReference type="EMBL" id="MBB5851046.1"/>
    </source>
</evidence>
<dbReference type="Proteomes" id="UP000580861">
    <property type="component" value="Unassembled WGS sequence"/>
</dbReference>
<sequence>MTARTKPLRDRETGAQRLLQASAKLSYDPEVDVDWEAPLTDGAFFIPERTVSLYGTELWDSMSHEQRVELSRQELINSVSVGIWFEIILMQMLLRMSYRADPTTAHARYALTEVADECRHSTMFAMLIDKVDGRPYRNNRLLHFTAHVLPLILRGPSMWVATLIGEEVFDAIQREHLQDESIQPLVRAVMRIHVTEEARHVRYARDDLSRQMARASWPVKAFTRIVVAIGSMLLSRLLSRPAQYARAGLERPRRAAALARRSPHRREVLAAGAAKMVRYLREVDLVGGPGLVLWRRSGLL</sequence>
<dbReference type="InterPro" id="IPR012348">
    <property type="entry name" value="RNR-like"/>
</dbReference>
<gene>
    <name evidence="1" type="ORF">HDA45_001133</name>
</gene>
<dbReference type="Pfam" id="PF11583">
    <property type="entry name" value="AurF"/>
    <property type="match status" value="1"/>
</dbReference>
<dbReference type="SUPFAM" id="SSF47240">
    <property type="entry name" value="Ferritin-like"/>
    <property type="match status" value="1"/>
</dbReference>
<comment type="caution">
    <text evidence="1">The sequence shown here is derived from an EMBL/GenBank/DDBJ whole genome shotgun (WGS) entry which is preliminary data.</text>
</comment>
<accession>A0A841AT35</accession>
<dbReference type="GO" id="GO:0016491">
    <property type="term" value="F:oxidoreductase activity"/>
    <property type="evidence" value="ECO:0007669"/>
    <property type="project" value="InterPro"/>
</dbReference>
<dbReference type="AlphaFoldDB" id="A0A841AT35"/>
<evidence type="ECO:0008006" key="3">
    <source>
        <dbReference type="Google" id="ProtNLM"/>
    </source>
</evidence>
<protein>
    <recommendedName>
        <fullName evidence="3">p-aminobenzoate N-oxygenase AurF</fullName>
    </recommendedName>
</protein>
<dbReference type="EMBL" id="JACHMX010000001">
    <property type="protein sequence ID" value="MBB5851046.1"/>
    <property type="molecule type" value="Genomic_DNA"/>
</dbReference>
<name>A0A841AT35_9PSEU</name>
<dbReference type="InterPro" id="IPR025859">
    <property type="entry name" value="AurF/CmlI"/>
</dbReference>
<keyword evidence="2" id="KW-1185">Reference proteome</keyword>
<dbReference type="Gene3D" id="1.10.620.20">
    <property type="entry name" value="Ribonucleotide Reductase, subunit A"/>
    <property type="match status" value="1"/>
</dbReference>